<dbReference type="Pfam" id="PF02875">
    <property type="entry name" value="Mur_ligase_C"/>
    <property type="match status" value="1"/>
</dbReference>
<dbReference type="InterPro" id="IPR000713">
    <property type="entry name" value="Mur_ligase_N"/>
</dbReference>
<evidence type="ECO:0000256" key="4">
    <source>
        <dbReference type="ARBA" id="ARBA00022741"/>
    </source>
</evidence>
<feature type="binding site" evidence="10">
    <location>
        <begin position="112"/>
        <end position="118"/>
    </location>
    <ligand>
        <name>ATP</name>
        <dbReference type="ChEBI" id="CHEBI:30616"/>
    </ligand>
</feature>
<comment type="catalytic activity">
    <reaction evidence="10 11">
        <text>D-alanyl-D-alanine + UDP-N-acetyl-alpha-D-muramoyl-L-alanyl-gamma-D-glutamyl-meso-2,6-diaminopimelate + ATP = UDP-N-acetyl-alpha-D-muramoyl-L-alanyl-gamma-D-glutamyl-meso-2,6-diaminopimeloyl-D-alanyl-D-alanine + ADP + phosphate + H(+)</text>
        <dbReference type="Rhea" id="RHEA:28374"/>
        <dbReference type="ChEBI" id="CHEBI:15378"/>
        <dbReference type="ChEBI" id="CHEBI:30616"/>
        <dbReference type="ChEBI" id="CHEBI:43474"/>
        <dbReference type="ChEBI" id="CHEBI:57822"/>
        <dbReference type="ChEBI" id="CHEBI:61386"/>
        <dbReference type="ChEBI" id="CHEBI:83905"/>
        <dbReference type="ChEBI" id="CHEBI:456216"/>
        <dbReference type="EC" id="6.3.2.10"/>
    </reaction>
</comment>
<evidence type="ECO:0000259" key="14">
    <source>
        <dbReference type="Pfam" id="PF08245"/>
    </source>
</evidence>
<comment type="function">
    <text evidence="10 11">Involved in cell wall formation. Catalyzes the final step in the synthesis of UDP-N-acetylmuramoyl-pentapeptide, the precursor of murein.</text>
</comment>
<evidence type="ECO:0000256" key="6">
    <source>
        <dbReference type="ARBA" id="ARBA00022960"/>
    </source>
</evidence>
<evidence type="ECO:0000256" key="8">
    <source>
        <dbReference type="ARBA" id="ARBA00023306"/>
    </source>
</evidence>
<dbReference type="GO" id="GO:0047480">
    <property type="term" value="F:UDP-N-acetylmuramoyl-tripeptide-D-alanyl-D-alanine ligase activity"/>
    <property type="evidence" value="ECO:0007669"/>
    <property type="project" value="UniProtKB-UniRule"/>
</dbReference>
<keyword evidence="5 10" id="KW-0067">ATP-binding</keyword>
<evidence type="ECO:0000256" key="3">
    <source>
        <dbReference type="ARBA" id="ARBA00022618"/>
    </source>
</evidence>
<keyword evidence="8 10" id="KW-0131">Cell cycle</keyword>
<dbReference type="RefSeq" id="WP_135312171.1">
    <property type="nucleotide sequence ID" value="NZ_CP038439.1"/>
</dbReference>
<dbReference type="GO" id="GO:0071555">
    <property type="term" value="P:cell wall organization"/>
    <property type="evidence" value="ECO:0007669"/>
    <property type="project" value="UniProtKB-KW"/>
</dbReference>
<dbReference type="Pfam" id="PF08245">
    <property type="entry name" value="Mur_ligase_M"/>
    <property type="match status" value="1"/>
</dbReference>
<evidence type="ECO:0000259" key="13">
    <source>
        <dbReference type="Pfam" id="PF02875"/>
    </source>
</evidence>
<comment type="pathway">
    <text evidence="10 11">Cell wall biogenesis; peptidoglycan biosynthesis.</text>
</comment>
<dbReference type="AlphaFoldDB" id="A0A4P7HKV1"/>
<dbReference type="InterPro" id="IPR035911">
    <property type="entry name" value="MurE/MurF_N"/>
</dbReference>
<dbReference type="Pfam" id="PF01225">
    <property type="entry name" value="Mur_ligase"/>
    <property type="match status" value="1"/>
</dbReference>
<keyword evidence="3 10" id="KW-0132">Cell division</keyword>
<dbReference type="Gene3D" id="3.40.1390.10">
    <property type="entry name" value="MurE/MurF, N-terminal domain"/>
    <property type="match status" value="1"/>
</dbReference>
<evidence type="ECO:0000256" key="5">
    <source>
        <dbReference type="ARBA" id="ARBA00022840"/>
    </source>
</evidence>
<dbReference type="GO" id="GO:0005524">
    <property type="term" value="F:ATP binding"/>
    <property type="evidence" value="ECO:0007669"/>
    <property type="project" value="UniProtKB-UniRule"/>
</dbReference>
<dbReference type="NCBIfam" id="TIGR01143">
    <property type="entry name" value="murF"/>
    <property type="match status" value="1"/>
</dbReference>
<evidence type="ECO:0000259" key="12">
    <source>
        <dbReference type="Pfam" id="PF01225"/>
    </source>
</evidence>
<dbReference type="HAMAP" id="MF_02019">
    <property type="entry name" value="MurF"/>
    <property type="match status" value="1"/>
</dbReference>
<reference evidence="16" key="1">
    <citation type="submission" date="2019-03" db="EMBL/GenBank/DDBJ databases">
        <authorList>
            <person name="Li J."/>
        </authorList>
    </citation>
    <scope>NUCLEOTIDE SEQUENCE [LARGE SCALE GENOMIC DNA]</scope>
    <source>
        <strain evidence="16">2251</strain>
    </source>
</reference>
<dbReference type="InterPro" id="IPR004101">
    <property type="entry name" value="Mur_ligase_C"/>
</dbReference>
<dbReference type="EMBL" id="CP038439">
    <property type="protein sequence ID" value="QBX33877.1"/>
    <property type="molecule type" value="Genomic_DNA"/>
</dbReference>
<accession>A0A4P7HKV1</accession>
<dbReference type="GO" id="GO:0008360">
    <property type="term" value="P:regulation of cell shape"/>
    <property type="evidence" value="ECO:0007669"/>
    <property type="project" value="UniProtKB-KW"/>
</dbReference>
<dbReference type="GO" id="GO:0005737">
    <property type="term" value="C:cytoplasm"/>
    <property type="evidence" value="ECO:0007669"/>
    <property type="project" value="UniProtKB-SubCell"/>
</dbReference>
<evidence type="ECO:0000256" key="9">
    <source>
        <dbReference type="ARBA" id="ARBA00023316"/>
    </source>
</evidence>
<dbReference type="InterPro" id="IPR036565">
    <property type="entry name" value="Mur-like_cat_sf"/>
</dbReference>
<dbReference type="UniPathway" id="UPA00219"/>
<dbReference type="GO" id="GO:0051301">
    <property type="term" value="P:cell division"/>
    <property type="evidence" value="ECO:0007669"/>
    <property type="project" value="UniProtKB-KW"/>
</dbReference>
<evidence type="ECO:0000256" key="10">
    <source>
        <dbReference type="HAMAP-Rule" id="MF_02019"/>
    </source>
</evidence>
<keyword evidence="7 10" id="KW-0573">Peptidoglycan synthesis</keyword>
<evidence type="ECO:0000256" key="1">
    <source>
        <dbReference type="ARBA" id="ARBA00022490"/>
    </source>
</evidence>
<evidence type="ECO:0000256" key="2">
    <source>
        <dbReference type="ARBA" id="ARBA00022598"/>
    </source>
</evidence>
<protein>
    <recommendedName>
        <fullName evidence="10 11">UDP-N-acetylmuramoyl-tripeptide--D-alanyl-D-alanine ligase</fullName>
        <ecNumber evidence="10 11">6.3.2.10</ecNumber>
    </recommendedName>
    <alternativeName>
        <fullName evidence="10">D-alanyl-D-alanine-adding enzyme</fullName>
    </alternativeName>
</protein>
<keyword evidence="2 10" id="KW-0436">Ligase</keyword>
<dbReference type="Gene3D" id="3.90.190.20">
    <property type="entry name" value="Mur ligase, C-terminal domain"/>
    <property type="match status" value="1"/>
</dbReference>
<evidence type="ECO:0000256" key="7">
    <source>
        <dbReference type="ARBA" id="ARBA00022984"/>
    </source>
</evidence>
<dbReference type="InterPro" id="IPR051046">
    <property type="entry name" value="MurCDEF_CellWall_CoF430Synth"/>
</dbReference>
<feature type="domain" description="Mur ligase N-terminal catalytic" evidence="12">
    <location>
        <begin position="27"/>
        <end position="73"/>
    </location>
</feature>
<organism evidence="15 16">
    <name type="scientific">Paracoccus liaowanqingii</name>
    <dbReference type="NCBI Taxonomy" id="2560053"/>
    <lineage>
        <taxon>Bacteria</taxon>
        <taxon>Pseudomonadati</taxon>
        <taxon>Pseudomonadota</taxon>
        <taxon>Alphaproteobacteria</taxon>
        <taxon>Rhodobacterales</taxon>
        <taxon>Paracoccaceae</taxon>
        <taxon>Paracoccus</taxon>
    </lineage>
</organism>
<evidence type="ECO:0000313" key="16">
    <source>
        <dbReference type="Proteomes" id="UP000296374"/>
    </source>
</evidence>
<dbReference type="InterPro" id="IPR036615">
    <property type="entry name" value="Mur_ligase_C_dom_sf"/>
</dbReference>
<feature type="domain" description="Mur ligase C-terminal" evidence="13">
    <location>
        <begin position="327"/>
        <end position="439"/>
    </location>
</feature>
<keyword evidence="9 10" id="KW-0961">Cell wall biogenesis/degradation</keyword>
<keyword evidence="6 10" id="KW-0133">Cell shape</keyword>
<dbReference type="KEGG" id="plia:E4191_03425"/>
<dbReference type="SUPFAM" id="SSF63418">
    <property type="entry name" value="MurE/MurF N-terminal domain"/>
    <property type="match status" value="1"/>
</dbReference>
<comment type="subcellular location">
    <subcellularLocation>
        <location evidence="10 11">Cytoplasm</location>
    </subcellularLocation>
</comment>
<keyword evidence="1 10" id="KW-0963">Cytoplasm</keyword>
<name>A0A4P7HKV1_9RHOB</name>
<dbReference type="GO" id="GO:0008766">
    <property type="term" value="F:UDP-N-acetylmuramoylalanyl-D-glutamyl-2,6-diaminopimelate-D-alanyl-D-alanine ligase activity"/>
    <property type="evidence" value="ECO:0007669"/>
    <property type="project" value="RHEA"/>
</dbReference>
<dbReference type="PANTHER" id="PTHR43024:SF1">
    <property type="entry name" value="UDP-N-ACETYLMURAMOYL-TRIPEPTIDE--D-ALANYL-D-ALANINE LIGASE"/>
    <property type="match status" value="1"/>
</dbReference>
<evidence type="ECO:0000313" key="15">
    <source>
        <dbReference type="EMBL" id="QBX33877.1"/>
    </source>
</evidence>
<feature type="domain" description="Mur ligase central" evidence="14">
    <location>
        <begin position="110"/>
        <end position="296"/>
    </location>
</feature>
<dbReference type="GO" id="GO:0009252">
    <property type="term" value="P:peptidoglycan biosynthetic process"/>
    <property type="evidence" value="ECO:0007669"/>
    <property type="project" value="UniProtKB-UniRule"/>
</dbReference>
<dbReference type="SUPFAM" id="SSF53244">
    <property type="entry name" value="MurD-like peptide ligases, peptide-binding domain"/>
    <property type="match status" value="1"/>
</dbReference>
<dbReference type="SUPFAM" id="SSF53623">
    <property type="entry name" value="MurD-like peptide ligases, catalytic domain"/>
    <property type="match status" value="1"/>
</dbReference>
<gene>
    <name evidence="10 15" type="primary">murF</name>
    <name evidence="15" type="ORF">E4191_03425</name>
</gene>
<proteinExistence type="inferred from homology"/>
<dbReference type="InterPro" id="IPR013221">
    <property type="entry name" value="Mur_ligase_cen"/>
</dbReference>
<dbReference type="InterPro" id="IPR005863">
    <property type="entry name" value="UDP-N-AcMur_synth"/>
</dbReference>
<dbReference type="PANTHER" id="PTHR43024">
    <property type="entry name" value="UDP-N-ACETYLMURAMOYL-TRIPEPTIDE--D-ALANYL-D-ALANINE LIGASE"/>
    <property type="match status" value="1"/>
</dbReference>
<evidence type="ECO:0000256" key="11">
    <source>
        <dbReference type="RuleBase" id="RU004136"/>
    </source>
</evidence>
<dbReference type="EC" id="6.3.2.10" evidence="10 11"/>
<dbReference type="Gene3D" id="3.40.1190.10">
    <property type="entry name" value="Mur-like, catalytic domain"/>
    <property type="match status" value="1"/>
</dbReference>
<comment type="similarity">
    <text evidence="10">Belongs to the MurCDEF family. MurF subfamily.</text>
</comment>
<sequence>MTPGPILWTSTDAAAATGGRAQGDWAVSGVSIDTRTIAPGDLFVALTDARDGHDFVAQALSRGAGAALVSRIPEGVAPDAPLLIVPDVLAGLEDLGRAGRARMTGKVIAITGSVGKTSTKDMARAALAGQGRIHAAEASYNNHWGVPLTLARMPADTGFAIIEIGMNHPGEIAPLARMARPHVAMITTVAAAHLEAFGAIDGIAREKGAIFQGLQPVGHAILPEDLPVTQILRDCADAAGAVVLGFGDHGAARPLRVTLDGGALSCTARITGETVTFTLATTGRHFAMNAVGVLAALAAAGADLAQAAAHLSDWQPPRGRGAVEDLGDIRLIDDAFNANPASLAAGLAMLAGLPQGRRVAILGDMLELGADEIALHRAIVDDPAMAQVDLVHCAGPLMRHLHEALPEDRRGLWAATAGDLAACAPDLISAGDIVLVKGSKSSRISMVVEALRARAAQDKG</sequence>
<keyword evidence="4 10" id="KW-0547">Nucleotide-binding</keyword>
<dbReference type="Proteomes" id="UP000296374">
    <property type="component" value="Chromosome"/>
</dbReference>